<feature type="domain" description="Acyltransferase 3" evidence="8">
    <location>
        <begin position="14"/>
        <end position="348"/>
    </location>
</feature>
<dbReference type="GO" id="GO:0016413">
    <property type="term" value="F:O-acetyltransferase activity"/>
    <property type="evidence" value="ECO:0007669"/>
    <property type="project" value="TreeGrafter"/>
</dbReference>
<evidence type="ECO:0000256" key="3">
    <source>
        <dbReference type="ARBA" id="ARBA00022475"/>
    </source>
</evidence>
<keyword evidence="10" id="KW-1185">Reference proteome</keyword>
<dbReference type="OrthoDB" id="1072135at2"/>
<comment type="similarity">
    <text evidence="2">Belongs to the acyltransferase 3 family.</text>
</comment>
<dbReference type="PANTHER" id="PTHR40074:SF2">
    <property type="entry name" value="O-ACETYLTRANSFERASE WECH"/>
    <property type="match status" value="1"/>
</dbReference>
<dbReference type="InterPro" id="IPR002656">
    <property type="entry name" value="Acyl_transf_3_dom"/>
</dbReference>
<dbReference type="PANTHER" id="PTHR40074">
    <property type="entry name" value="O-ACETYLTRANSFERASE WECH"/>
    <property type="match status" value="1"/>
</dbReference>
<comment type="caution">
    <text evidence="9">The sequence shown here is derived from an EMBL/GenBank/DDBJ whole genome shotgun (WGS) entry which is preliminary data.</text>
</comment>
<proteinExistence type="inferred from homology"/>
<feature type="transmembrane region" description="Helical" evidence="7">
    <location>
        <begin position="20"/>
        <end position="41"/>
    </location>
</feature>
<evidence type="ECO:0000313" key="10">
    <source>
        <dbReference type="Proteomes" id="UP000317209"/>
    </source>
</evidence>
<feature type="transmembrane region" description="Helical" evidence="7">
    <location>
        <begin position="93"/>
        <end position="112"/>
    </location>
</feature>
<dbReference type="Pfam" id="PF01757">
    <property type="entry name" value="Acyl_transf_3"/>
    <property type="match status" value="1"/>
</dbReference>
<feature type="transmembrane region" description="Helical" evidence="7">
    <location>
        <begin position="132"/>
        <end position="152"/>
    </location>
</feature>
<dbReference type="GO" id="GO:0009246">
    <property type="term" value="P:enterobacterial common antigen biosynthetic process"/>
    <property type="evidence" value="ECO:0007669"/>
    <property type="project" value="TreeGrafter"/>
</dbReference>
<comment type="subcellular location">
    <subcellularLocation>
        <location evidence="1">Cell membrane</location>
        <topology evidence="1">Multi-pass membrane protein</topology>
    </subcellularLocation>
</comment>
<reference evidence="9 10" key="1">
    <citation type="submission" date="2019-06" db="EMBL/GenBank/DDBJ databases">
        <title>Sequencing the genomes of 1000 actinobacteria strains.</title>
        <authorList>
            <person name="Klenk H.-P."/>
        </authorList>
    </citation>
    <scope>NUCLEOTIDE SEQUENCE [LARGE SCALE GENOMIC DNA]</scope>
    <source>
        <strain evidence="9 10">DSM 20169</strain>
    </source>
</reference>
<dbReference type="Proteomes" id="UP000317209">
    <property type="component" value="Unassembled WGS sequence"/>
</dbReference>
<evidence type="ECO:0000256" key="5">
    <source>
        <dbReference type="ARBA" id="ARBA00022989"/>
    </source>
</evidence>
<name>A0A543BPA7_9MICO</name>
<evidence type="ECO:0000256" key="1">
    <source>
        <dbReference type="ARBA" id="ARBA00004651"/>
    </source>
</evidence>
<evidence type="ECO:0000313" key="9">
    <source>
        <dbReference type="EMBL" id="TQL86660.1"/>
    </source>
</evidence>
<keyword evidence="9" id="KW-0012">Acyltransferase</keyword>
<feature type="transmembrane region" description="Helical" evidence="7">
    <location>
        <begin position="325"/>
        <end position="347"/>
    </location>
</feature>
<feature type="transmembrane region" description="Helical" evidence="7">
    <location>
        <begin position="47"/>
        <end position="73"/>
    </location>
</feature>
<organism evidence="9 10">
    <name type="scientific">Microbacterium saperdae</name>
    <dbReference type="NCBI Taxonomy" id="69368"/>
    <lineage>
        <taxon>Bacteria</taxon>
        <taxon>Bacillati</taxon>
        <taxon>Actinomycetota</taxon>
        <taxon>Actinomycetes</taxon>
        <taxon>Micrococcales</taxon>
        <taxon>Microbacteriaceae</taxon>
        <taxon>Microbacterium</taxon>
    </lineage>
</organism>
<feature type="transmembrane region" description="Helical" evidence="7">
    <location>
        <begin position="260"/>
        <end position="279"/>
    </location>
</feature>
<sequence>MTDPAPTRPARQWSLDVTRVISVVGVVAIHVFAEMVAASGIKGTAGWWAAVAADIGFVWVVPVFVMISGALILQPRHYQDGPWPFYRRRLPRLATALVFWSLFYFIVIRTMLSQVPVTRVDLTDLVLGGKPYTHLYFLWLIIGLYAVAPVLASFLRGGGDRRALAFAGTVLAVTVVTGMSSSVLGGMGDARPLTLLALTQWLPYTGYFLAGWALRNVRLSGARLALAALATVAAVGLSVWQYGARPGLPLWDAVVPLTYYGPVVAIASIGVFVCLNSALADWRPGPRTQSVLRELSDCAFGVFLVHFAIMVLLRSVEPFSRAGGSFVLSLLEWLVVVVLSFGVVFVMRRVPGLRRVV</sequence>
<dbReference type="AlphaFoldDB" id="A0A543BPA7"/>
<evidence type="ECO:0000256" key="6">
    <source>
        <dbReference type="ARBA" id="ARBA00023136"/>
    </source>
</evidence>
<dbReference type="RefSeq" id="WP_141872495.1">
    <property type="nucleotide sequence ID" value="NZ_VFOX01000001.1"/>
</dbReference>
<protein>
    <submittedName>
        <fullName evidence="9">Surface polysaccharide O-acyltransferase-like enzyme</fullName>
    </submittedName>
</protein>
<dbReference type="EMBL" id="VFOX01000001">
    <property type="protein sequence ID" value="TQL86660.1"/>
    <property type="molecule type" value="Genomic_DNA"/>
</dbReference>
<feature type="transmembrane region" description="Helical" evidence="7">
    <location>
        <begin position="291"/>
        <end position="313"/>
    </location>
</feature>
<keyword evidence="4 7" id="KW-0812">Transmembrane</keyword>
<evidence type="ECO:0000256" key="7">
    <source>
        <dbReference type="SAM" id="Phobius"/>
    </source>
</evidence>
<keyword evidence="3" id="KW-1003">Cell membrane</keyword>
<keyword evidence="5 7" id="KW-1133">Transmembrane helix</keyword>
<feature type="transmembrane region" description="Helical" evidence="7">
    <location>
        <begin position="193"/>
        <end position="214"/>
    </location>
</feature>
<feature type="transmembrane region" description="Helical" evidence="7">
    <location>
        <begin position="164"/>
        <end position="187"/>
    </location>
</feature>
<keyword evidence="9" id="KW-0808">Transferase</keyword>
<evidence type="ECO:0000259" key="8">
    <source>
        <dbReference type="Pfam" id="PF01757"/>
    </source>
</evidence>
<evidence type="ECO:0000256" key="2">
    <source>
        <dbReference type="ARBA" id="ARBA00007400"/>
    </source>
</evidence>
<dbReference type="GO" id="GO:0005886">
    <property type="term" value="C:plasma membrane"/>
    <property type="evidence" value="ECO:0007669"/>
    <property type="project" value="UniProtKB-SubCell"/>
</dbReference>
<evidence type="ECO:0000256" key="4">
    <source>
        <dbReference type="ARBA" id="ARBA00022692"/>
    </source>
</evidence>
<accession>A0A543BPA7</accession>
<feature type="transmembrane region" description="Helical" evidence="7">
    <location>
        <begin position="221"/>
        <end position="240"/>
    </location>
</feature>
<keyword evidence="6 7" id="KW-0472">Membrane</keyword>
<gene>
    <name evidence="9" type="ORF">FB560_2323</name>
</gene>